<evidence type="ECO:0000313" key="2">
    <source>
        <dbReference type="EMBL" id="KPV72341.1"/>
    </source>
</evidence>
<sequence length="203" mass="23378">RSSTRWPTTSLTRPRRRQCPRRRAVPPPPPPSPEPFPTSPSSTRPLLHTLNLPRHEHVRHEPPRLRPRPRHRLSAARSSTARPSRRARPATAPSRRCTGTRPKWARRALWRPRWDRRAVEAGRRASASSCSRRRRERARAARRLARDDGLPLGLRRASHGTRRRARRSRARSASASTRSRSPSATGTSRSRRPRLARRDHLCA</sequence>
<evidence type="ECO:0000313" key="3">
    <source>
        <dbReference type="Proteomes" id="UP000053890"/>
    </source>
</evidence>
<accession>A0A0N8PZH5</accession>
<dbReference type="RefSeq" id="XP_018268390.1">
    <property type="nucleotide sequence ID" value="XM_018418032.1"/>
</dbReference>
<dbReference type="GeneID" id="28978480"/>
<feature type="compositionally biased region" description="Low complexity" evidence="1">
    <location>
        <begin position="171"/>
        <end position="188"/>
    </location>
</feature>
<feature type="compositionally biased region" description="Basic residues" evidence="1">
    <location>
        <begin position="13"/>
        <end position="24"/>
    </location>
</feature>
<feature type="compositionally biased region" description="Basic residues" evidence="1">
    <location>
        <begin position="131"/>
        <end position="143"/>
    </location>
</feature>
<feature type="non-terminal residue" evidence="2">
    <location>
        <position position="1"/>
    </location>
</feature>
<feature type="compositionally biased region" description="Basic residues" evidence="1">
    <location>
        <begin position="65"/>
        <end position="74"/>
    </location>
</feature>
<keyword evidence="3" id="KW-1185">Reference proteome</keyword>
<feature type="compositionally biased region" description="Pro residues" evidence="1">
    <location>
        <begin position="25"/>
        <end position="38"/>
    </location>
</feature>
<feature type="compositionally biased region" description="Basic residues" evidence="1">
    <location>
        <begin position="156"/>
        <end position="170"/>
    </location>
</feature>
<dbReference type="EMBL" id="KQ474087">
    <property type="protein sequence ID" value="KPV72341.1"/>
    <property type="molecule type" value="Genomic_DNA"/>
</dbReference>
<feature type="region of interest" description="Disordered" evidence="1">
    <location>
        <begin position="1"/>
        <end position="103"/>
    </location>
</feature>
<name>A0A0N8PZH5_RHOGW</name>
<feature type="region of interest" description="Disordered" evidence="1">
    <location>
        <begin position="118"/>
        <end position="203"/>
    </location>
</feature>
<reference evidence="2 3" key="1">
    <citation type="journal article" date="2015" name="Front. Microbiol.">
        <title>Genome sequence of the plant growth promoting endophytic yeast Rhodotorula graminis WP1.</title>
        <authorList>
            <person name="Firrincieli A."/>
            <person name="Otillar R."/>
            <person name="Salamov A."/>
            <person name="Schmutz J."/>
            <person name="Khan Z."/>
            <person name="Redman R.S."/>
            <person name="Fleck N.D."/>
            <person name="Lindquist E."/>
            <person name="Grigoriev I.V."/>
            <person name="Doty S.L."/>
        </authorList>
    </citation>
    <scope>NUCLEOTIDE SEQUENCE [LARGE SCALE GENOMIC DNA]</scope>
    <source>
        <strain evidence="2 3">WP1</strain>
    </source>
</reference>
<dbReference type="Proteomes" id="UP000053890">
    <property type="component" value="Unassembled WGS sequence"/>
</dbReference>
<feature type="compositionally biased region" description="Basic and acidic residues" evidence="1">
    <location>
        <begin position="53"/>
        <end position="64"/>
    </location>
</feature>
<gene>
    <name evidence="2" type="ORF">RHOBADRAFT_55822</name>
</gene>
<protein>
    <submittedName>
        <fullName evidence="2">Uncharacterized protein</fullName>
    </submittedName>
</protein>
<feature type="non-terminal residue" evidence="2">
    <location>
        <position position="203"/>
    </location>
</feature>
<dbReference type="AlphaFoldDB" id="A0A0N8PZH5"/>
<proteinExistence type="predicted"/>
<organism evidence="2 3">
    <name type="scientific">Rhodotorula graminis (strain WP1)</name>
    <dbReference type="NCBI Taxonomy" id="578459"/>
    <lineage>
        <taxon>Eukaryota</taxon>
        <taxon>Fungi</taxon>
        <taxon>Dikarya</taxon>
        <taxon>Basidiomycota</taxon>
        <taxon>Pucciniomycotina</taxon>
        <taxon>Microbotryomycetes</taxon>
        <taxon>Sporidiobolales</taxon>
        <taxon>Sporidiobolaceae</taxon>
        <taxon>Rhodotorula</taxon>
    </lineage>
</organism>
<evidence type="ECO:0000256" key="1">
    <source>
        <dbReference type="SAM" id="MobiDB-lite"/>
    </source>
</evidence>